<name>E6VRQ3_PSEA9</name>
<organism evidence="2 3">
    <name type="scientific">Pseudodesulfovibrio aespoeensis (strain ATCC 700646 / DSM 10631 / Aspo-2)</name>
    <name type="common">Desulfovibrio aespoeensis</name>
    <dbReference type="NCBI Taxonomy" id="643562"/>
    <lineage>
        <taxon>Bacteria</taxon>
        <taxon>Pseudomonadati</taxon>
        <taxon>Thermodesulfobacteriota</taxon>
        <taxon>Desulfovibrionia</taxon>
        <taxon>Desulfovibrionales</taxon>
        <taxon>Desulfovibrionaceae</taxon>
    </lineage>
</organism>
<proteinExistence type="predicted"/>
<dbReference type="OrthoDB" id="5450560at2"/>
<reference evidence="3" key="1">
    <citation type="submission" date="2010-12" db="EMBL/GenBank/DDBJ databases">
        <title>Complete sequence of Desulfovibrio aespoeensis Aspo-2.</title>
        <authorList>
            <consortium name="US DOE Joint Genome Institute"/>
            <person name="Lucas S."/>
            <person name="Copeland A."/>
            <person name="Lapidus A."/>
            <person name="Cheng J.-F."/>
            <person name="Goodwin L."/>
            <person name="Pitluck S."/>
            <person name="Chertkov O."/>
            <person name="Misra M."/>
            <person name="Detter J.C."/>
            <person name="Han C."/>
            <person name="Tapia R."/>
            <person name="Land M."/>
            <person name="Hauser L."/>
            <person name="Kyrpides N."/>
            <person name="Ivanova N."/>
            <person name="Ovchinnikova G."/>
            <person name="Pedersen K."/>
            <person name="Jagevall S."/>
            <person name="Hazen T."/>
            <person name="Woyke T."/>
        </authorList>
    </citation>
    <scope>NUCLEOTIDE SEQUENCE [LARGE SCALE GENOMIC DNA]</scope>
    <source>
        <strain evidence="3">ATCC 700646 / DSM 10631 / Aspo-2</strain>
    </source>
</reference>
<dbReference type="eggNOG" id="ENOG5030SRS">
    <property type="taxonomic scope" value="Bacteria"/>
</dbReference>
<accession>E6VRQ3</accession>
<evidence type="ECO:0000256" key="1">
    <source>
        <dbReference type="SAM" id="MobiDB-lite"/>
    </source>
</evidence>
<dbReference type="RefSeq" id="WP_013516091.1">
    <property type="nucleotide sequence ID" value="NC_014844.1"/>
</dbReference>
<feature type="region of interest" description="Disordered" evidence="1">
    <location>
        <begin position="20"/>
        <end position="71"/>
    </location>
</feature>
<protein>
    <recommendedName>
        <fullName evidence="4">DUF5610 domain-containing protein</fullName>
    </recommendedName>
</protein>
<dbReference type="STRING" id="643562.Daes_3198"/>
<dbReference type="KEGG" id="das:Daes_3198"/>
<gene>
    <name evidence="2" type="ordered locus">Daes_3198</name>
</gene>
<dbReference type="HOGENOM" id="CLU_979075_0_0_7"/>
<evidence type="ECO:0000313" key="3">
    <source>
        <dbReference type="Proteomes" id="UP000002191"/>
    </source>
</evidence>
<dbReference type="AlphaFoldDB" id="E6VRQ3"/>
<dbReference type="Proteomes" id="UP000002191">
    <property type="component" value="Chromosome"/>
</dbReference>
<dbReference type="EMBL" id="CP002431">
    <property type="protein sequence ID" value="ADU64190.1"/>
    <property type="molecule type" value="Genomic_DNA"/>
</dbReference>
<reference evidence="2 3" key="2">
    <citation type="journal article" date="2014" name="Genome Announc.">
        <title>Complete Genome Sequence of the Subsurface, Mesophilic Sulfate-Reducing Bacterium Desulfovibrio aespoeensis Aspo-2.</title>
        <authorList>
            <person name="Pedersen K."/>
            <person name="Bengtsson A."/>
            <person name="Edlund J."/>
            <person name="Rabe L."/>
            <person name="Hazen T."/>
            <person name="Chakraborty R."/>
            <person name="Goodwin L."/>
            <person name="Shapiro N."/>
        </authorList>
    </citation>
    <scope>NUCLEOTIDE SEQUENCE [LARGE SCALE GENOMIC DNA]</scope>
    <source>
        <strain evidence="3">ATCC 700646 / DSM 10631 / Aspo-2</strain>
    </source>
</reference>
<sequence length="287" mass="29398">MADKTGMIIQASHMSLGAMQQVQTGKSPAGSRFATPAQPLPSEGVGSRLADGLSVPDSGVQPGSLPESGSQTLGLTVANEIVRRMDSAPVDANGQAMDASGLRDSLASTLDWVRGSFGDETGAAASGMLLAATSGGVSEETLGEGLLDVLRFIDRTQGIASGDQAIARFNSGVNEQLNAYFDNGQSEIFHAAQSGETDSGQSMSARSFLRAAQAAAGDSNAPDPTAQLLDALKQSLEETAGLQDLASQLREEFGLSQAGAPRALTQAAMAAYADIQAASPQFMDMAV</sequence>
<evidence type="ECO:0000313" key="2">
    <source>
        <dbReference type="EMBL" id="ADU64190.1"/>
    </source>
</evidence>
<keyword evidence="3" id="KW-1185">Reference proteome</keyword>
<evidence type="ECO:0008006" key="4">
    <source>
        <dbReference type="Google" id="ProtNLM"/>
    </source>
</evidence>